<dbReference type="CDD" id="cd01127">
    <property type="entry name" value="TrwB_TraG_TraD_VirD4"/>
    <property type="match status" value="1"/>
</dbReference>
<feature type="region of interest" description="Disordered" evidence="7">
    <location>
        <begin position="668"/>
        <end position="701"/>
    </location>
</feature>
<dbReference type="STRING" id="282197.SAMN04488517_11040"/>
<keyword evidence="4 8" id="KW-0812">Transmembrane</keyword>
<evidence type="ECO:0000313" key="10">
    <source>
        <dbReference type="Proteomes" id="UP000048908"/>
    </source>
</evidence>
<dbReference type="Gene3D" id="3.40.50.300">
    <property type="entry name" value="P-loop containing nucleotide triphosphate hydrolases"/>
    <property type="match status" value="1"/>
</dbReference>
<evidence type="ECO:0000256" key="6">
    <source>
        <dbReference type="ARBA" id="ARBA00023136"/>
    </source>
</evidence>
<dbReference type="GO" id="GO:0005886">
    <property type="term" value="C:plasma membrane"/>
    <property type="evidence" value="ECO:0007669"/>
    <property type="project" value="UniProtKB-SubCell"/>
</dbReference>
<evidence type="ECO:0000313" key="9">
    <source>
        <dbReference type="EMBL" id="CTQ34861.1"/>
    </source>
</evidence>
<dbReference type="EMBL" id="CXPG01000027">
    <property type="protein sequence ID" value="CTQ34861.1"/>
    <property type="molecule type" value="Genomic_DNA"/>
</dbReference>
<dbReference type="InterPro" id="IPR003688">
    <property type="entry name" value="TraG/VirD4"/>
</dbReference>
<sequence length="701" mass="76095">MITSMESRWRYPLAAMIGLAGGAVLGLALATLAAMAMLREPLETFALAEPWFVRWSTAELGVNPAVLRSVWMLTLGPMVAFAALGLVSAWRGGLTDYDDAHFQSAREMRRNRMVAGLKRNGFVYGKLGRPGKAGQFVSATPDRFPHAIMIAPTGRGKNVGFVFPNLMHFRGSAVVLDVKGENFATTSVHRTRALGNKVWYFSPFDYVATSDEDGEEADGQGREVRTRTHRFNPLARIAALPSTEQQFTAINTMTDLFLSVESKDAESFFQAGRSLFVVACLRAIETGTPTIGEALRIMNGGGNKKESYRLIAEETGIAVVREVFLGMADQIDKILDSYVSVIRGAGLQLWLDPAVDRATSASDFDLASFRREAQTLYIAIQPEELRTLAPLVRLLFADAIASLQRAQPGSDEPHPVMFVLDEFDQLGRQPNVLQALKTIRSYGGRFFIVTQSIPGLESVYGETDRRALLAAAGVQIYMTPQDDRTAEVLSSALGRTTIVAKTRSQGAVQRLDESGNVSRRSEERPLISASETLRLDTSKVLILPEGQYPILADRITHYADRHFKRIDAARAGHPLPYPPATVPEPSRPRKMGAFLAEAQGAGDALDPADGEEFAAEAKGGLAAVGDRARARPKGRRAPPVRGHGAEGVAVGGRTDQFAPSVVQDVTGVTVEPAADPVPEIIPARPPRRRPPERRVATGGDA</sequence>
<evidence type="ECO:0000256" key="7">
    <source>
        <dbReference type="SAM" id="MobiDB-lite"/>
    </source>
</evidence>
<dbReference type="AlphaFoldDB" id="A0A0M6XX39"/>
<evidence type="ECO:0000256" key="1">
    <source>
        <dbReference type="ARBA" id="ARBA00004651"/>
    </source>
</evidence>
<reference evidence="9 10" key="1">
    <citation type="submission" date="2015-07" db="EMBL/GenBank/DDBJ databases">
        <authorList>
            <person name="Noorani M."/>
        </authorList>
    </citation>
    <scope>NUCLEOTIDE SEQUENCE [LARGE SCALE GENOMIC DNA]</scope>
    <source>
        <strain evidence="9 10">CECT 5088</strain>
    </source>
</reference>
<proteinExistence type="inferred from homology"/>
<dbReference type="PANTHER" id="PTHR37937:SF1">
    <property type="entry name" value="CONJUGATIVE TRANSFER: DNA TRANSPORT"/>
    <property type="match status" value="1"/>
</dbReference>
<keyword evidence="6 8" id="KW-0472">Membrane</keyword>
<organism evidence="9 10">
    <name type="scientific">Jannaschia rubra</name>
    <dbReference type="NCBI Taxonomy" id="282197"/>
    <lineage>
        <taxon>Bacteria</taxon>
        <taxon>Pseudomonadati</taxon>
        <taxon>Pseudomonadota</taxon>
        <taxon>Alphaproteobacteria</taxon>
        <taxon>Rhodobacterales</taxon>
        <taxon>Roseobacteraceae</taxon>
        <taxon>Jannaschia</taxon>
    </lineage>
</organism>
<evidence type="ECO:0000256" key="5">
    <source>
        <dbReference type="ARBA" id="ARBA00022989"/>
    </source>
</evidence>
<dbReference type="InterPro" id="IPR051539">
    <property type="entry name" value="T4SS-coupling_protein"/>
</dbReference>
<dbReference type="InterPro" id="IPR027417">
    <property type="entry name" value="P-loop_NTPase"/>
</dbReference>
<evidence type="ECO:0000256" key="2">
    <source>
        <dbReference type="ARBA" id="ARBA00008806"/>
    </source>
</evidence>
<accession>A0A0M6XX39</accession>
<dbReference type="RefSeq" id="WP_055684221.1">
    <property type="nucleotide sequence ID" value="NZ_CXPG01000027.1"/>
</dbReference>
<keyword evidence="10" id="KW-1185">Reference proteome</keyword>
<evidence type="ECO:0000256" key="4">
    <source>
        <dbReference type="ARBA" id="ARBA00022692"/>
    </source>
</evidence>
<evidence type="ECO:0000256" key="3">
    <source>
        <dbReference type="ARBA" id="ARBA00022475"/>
    </source>
</evidence>
<feature type="transmembrane region" description="Helical" evidence="8">
    <location>
        <begin position="12"/>
        <end position="38"/>
    </location>
</feature>
<keyword evidence="5 8" id="KW-1133">Transmembrane helix</keyword>
<comment type="similarity">
    <text evidence="2">Belongs to the VirD4/TraG family.</text>
</comment>
<dbReference type="Pfam" id="PF02534">
    <property type="entry name" value="T4SS-DNA_transf"/>
    <property type="match status" value="2"/>
</dbReference>
<dbReference type="OrthoDB" id="9759295at2"/>
<protein>
    <submittedName>
        <fullName evidence="9">Conjugal transfer protein TraG</fullName>
    </submittedName>
</protein>
<name>A0A0M6XX39_9RHOB</name>
<dbReference type="SUPFAM" id="SSF52540">
    <property type="entry name" value="P-loop containing nucleoside triphosphate hydrolases"/>
    <property type="match status" value="1"/>
</dbReference>
<dbReference type="PANTHER" id="PTHR37937">
    <property type="entry name" value="CONJUGATIVE TRANSFER: DNA TRANSPORT"/>
    <property type="match status" value="1"/>
</dbReference>
<gene>
    <name evidence="9" type="primary">traG_2</name>
    <name evidence="9" type="ORF">JAN5088_03657</name>
</gene>
<evidence type="ECO:0000256" key="8">
    <source>
        <dbReference type="SAM" id="Phobius"/>
    </source>
</evidence>
<comment type="subcellular location">
    <subcellularLocation>
        <location evidence="1">Cell membrane</location>
        <topology evidence="1">Multi-pass membrane protein</topology>
    </subcellularLocation>
</comment>
<dbReference type="Proteomes" id="UP000048908">
    <property type="component" value="Unassembled WGS sequence"/>
</dbReference>
<feature type="region of interest" description="Disordered" evidence="7">
    <location>
        <begin position="624"/>
        <end position="652"/>
    </location>
</feature>
<keyword evidence="3" id="KW-1003">Cell membrane</keyword>